<protein>
    <recommendedName>
        <fullName evidence="8">MICOS complex subunit MIC13</fullName>
    </recommendedName>
</protein>
<evidence type="ECO:0000256" key="8">
    <source>
        <dbReference type="RuleBase" id="RU363009"/>
    </source>
</evidence>
<dbReference type="Pfam" id="PF15884">
    <property type="entry name" value="QIL1"/>
    <property type="match status" value="1"/>
</dbReference>
<evidence type="ECO:0000256" key="4">
    <source>
        <dbReference type="ARBA" id="ARBA00022792"/>
    </source>
</evidence>
<keyword evidence="3" id="KW-0812">Transmembrane</keyword>
<dbReference type="InterPro" id="IPR026769">
    <property type="entry name" value="Mic13"/>
</dbReference>
<name>A0A8S2N292_9BILA</name>
<evidence type="ECO:0000256" key="3">
    <source>
        <dbReference type="ARBA" id="ARBA00022692"/>
    </source>
</evidence>
<evidence type="ECO:0000313" key="9">
    <source>
        <dbReference type="EMBL" id="CAF1160986.1"/>
    </source>
</evidence>
<dbReference type="GO" id="GO:0044284">
    <property type="term" value="C:mitochondrial crista junction"/>
    <property type="evidence" value="ECO:0007669"/>
    <property type="project" value="TreeGrafter"/>
</dbReference>
<dbReference type="EMBL" id="CAJOBA010033847">
    <property type="protein sequence ID" value="CAF3972732.1"/>
    <property type="molecule type" value="Genomic_DNA"/>
</dbReference>
<evidence type="ECO:0000256" key="1">
    <source>
        <dbReference type="ARBA" id="ARBA00004434"/>
    </source>
</evidence>
<comment type="caution">
    <text evidence="10">The sequence shown here is derived from an EMBL/GenBank/DDBJ whole genome shotgun (WGS) entry which is preliminary data.</text>
</comment>
<evidence type="ECO:0000256" key="6">
    <source>
        <dbReference type="ARBA" id="ARBA00023128"/>
    </source>
</evidence>
<dbReference type="PANTHER" id="PTHR31816">
    <property type="entry name" value="MICOS COMPLEX SUBUNIT MIC13"/>
    <property type="match status" value="1"/>
</dbReference>
<accession>A0A8S2N292</accession>
<dbReference type="AlphaFoldDB" id="A0A8S2N292"/>
<evidence type="ECO:0000313" key="10">
    <source>
        <dbReference type="EMBL" id="CAF3972732.1"/>
    </source>
</evidence>
<evidence type="ECO:0000256" key="2">
    <source>
        <dbReference type="ARBA" id="ARBA00006771"/>
    </source>
</evidence>
<dbReference type="PANTHER" id="PTHR31816:SF3">
    <property type="entry name" value="MICOS COMPLEX SUBUNIT MIC13"/>
    <property type="match status" value="1"/>
</dbReference>
<dbReference type="GO" id="GO:0061617">
    <property type="term" value="C:MICOS complex"/>
    <property type="evidence" value="ECO:0007669"/>
    <property type="project" value="UniProtKB-UniRule"/>
</dbReference>
<dbReference type="EMBL" id="CAJNOK010012322">
    <property type="protein sequence ID" value="CAF1160986.1"/>
    <property type="molecule type" value="Genomic_DNA"/>
</dbReference>
<comment type="subcellular location">
    <subcellularLocation>
        <location evidence="1 8">Mitochondrion inner membrane</location>
        <topology evidence="1 8">Single-pass membrane protein</topology>
    </subcellularLocation>
</comment>
<sequence length="165" mass="18483">MIWPGASRENLVTRVILDKPSVQRWAALARTHYSEAVFSQINNRKILTFTSKYLISFHLFLKQMATTLIKMAGKLAIVGGATLLVVNNEVFGANKYARQVINNLRNSLPETAEAFDKIPSTSEINNCAIDTWNSGVHKTFHWLADAPSTTKNGLITVYNKVKDLF</sequence>
<dbReference type="Proteomes" id="UP000682733">
    <property type="component" value="Unassembled WGS sequence"/>
</dbReference>
<comment type="subunit">
    <text evidence="8">Component of the mitochondrial contact site and cristae organizing system (MICOS) complex.</text>
</comment>
<evidence type="ECO:0000256" key="7">
    <source>
        <dbReference type="ARBA" id="ARBA00023136"/>
    </source>
</evidence>
<evidence type="ECO:0000313" key="11">
    <source>
        <dbReference type="Proteomes" id="UP000682733"/>
    </source>
</evidence>
<organism evidence="10 11">
    <name type="scientific">Didymodactylos carnosus</name>
    <dbReference type="NCBI Taxonomy" id="1234261"/>
    <lineage>
        <taxon>Eukaryota</taxon>
        <taxon>Metazoa</taxon>
        <taxon>Spiralia</taxon>
        <taxon>Gnathifera</taxon>
        <taxon>Rotifera</taxon>
        <taxon>Eurotatoria</taxon>
        <taxon>Bdelloidea</taxon>
        <taxon>Philodinida</taxon>
        <taxon>Philodinidae</taxon>
        <taxon>Didymodactylos</taxon>
    </lineage>
</organism>
<proteinExistence type="inferred from homology"/>
<evidence type="ECO:0000256" key="5">
    <source>
        <dbReference type="ARBA" id="ARBA00022989"/>
    </source>
</evidence>
<keyword evidence="6 8" id="KW-0496">Mitochondrion</keyword>
<dbReference type="Proteomes" id="UP000677228">
    <property type="component" value="Unassembled WGS sequence"/>
</dbReference>
<keyword evidence="5" id="KW-1133">Transmembrane helix</keyword>
<comment type="similarity">
    <text evidence="2 8">Belongs to the MICOS complex subunit Mic13 family.</text>
</comment>
<dbReference type="GO" id="GO:0042407">
    <property type="term" value="P:cristae formation"/>
    <property type="evidence" value="ECO:0007669"/>
    <property type="project" value="TreeGrafter"/>
</dbReference>
<keyword evidence="4 8" id="KW-0999">Mitochondrion inner membrane</keyword>
<keyword evidence="7" id="KW-0472">Membrane</keyword>
<reference evidence="10" key="1">
    <citation type="submission" date="2021-02" db="EMBL/GenBank/DDBJ databases">
        <authorList>
            <person name="Nowell W R."/>
        </authorList>
    </citation>
    <scope>NUCLEOTIDE SEQUENCE</scope>
</reference>
<comment type="function">
    <text evidence="8">Component of the MICOS complex, a large protein complex of the mitochondrial inner membrane that plays crucial roles in the maintenance of crista junctions, inner membrane architecture, and formation of contact sites to the outer membrane.</text>
</comment>
<gene>
    <name evidence="9" type="ORF">OVA965_LOCUS22091</name>
    <name evidence="10" type="ORF">TMI583_LOCUS22806</name>
</gene>